<protein>
    <recommendedName>
        <fullName evidence="2">EthD domain-containing protein</fullName>
    </recommendedName>
</protein>
<gene>
    <name evidence="3" type="ORF">PENSTE_c012G05487</name>
</gene>
<evidence type="ECO:0000313" key="4">
    <source>
        <dbReference type="Proteomes" id="UP000191285"/>
    </source>
</evidence>
<accession>A0A1V6T5F5</accession>
<name>A0A1V6T5F5_9EURO</name>
<comment type="caution">
    <text evidence="3">The sequence shown here is derived from an EMBL/GenBank/DDBJ whole genome shotgun (WGS) entry which is preliminary data.</text>
</comment>
<dbReference type="InterPro" id="IPR011008">
    <property type="entry name" value="Dimeric_a/b-barrel"/>
</dbReference>
<evidence type="ECO:0000313" key="3">
    <source>
        <dbReference type="EMBL" id="OQE21160.1"/>
    </source>
</evidence>
<reference evidence="4" key="1">
    <citation type="journal article" date="2017" name="Nat. Microbiol.">
        <title>Global analysis of biosynthetic gene clusters reveals vast potential of secondary metabolite production in Penicillium species.</title>
        <authorList>
            <person name="Nielsen J.C."/>
            <person name="Grijseels S."/>
            <person name="Prigent S."/>
            <person name="Ji B."/>
            <person name="Dainat J."/>
            <person name="Nielsen K.F."/>
            <person name="Frisvad J.C."/>
            <person name="Workman M."/>
            <person name="Nielsen J."/>
        </authorList>
    </citation>
    <scope>NUCLEOTIDE SEQUENCE [LARGE SCALE GENOMIC DNA]</scope>
    <source>
        <strain evidence="4">IBT 24891</strain>
    </source>
</reference>
<comment type="similarity">
    <text evidence="1">Belongs to the tpcK family.</text>
</comment>
<evidence type="ECO:0000256" key="1">
    <source>
        <dbReference type="ARBA" id="ARBA00005986"/>
    </source>
</evidence>
<organism evidence="3 4">
    <name type="scientific">Penicillium steckii</name>
    <dbReference type="NCBI Taxonomy" id="303698"/>
    <lineage>
        <taxon>Eukaryota</taxon>
        <taxon>Fungi</taxon>
        <taxon>Dikarya</taxon>
        <taxon>Ascomycota</taxon>
        <taxon>Pezizomycotina</taxon>
        <taxon>Eurotiomycetes</taxon>
        <taxon>Eurotiomycetidae</taxon>
        <taxon>Eurotiales</taxon>
        <taxon>Aspergillaceae</taxon>
        <taxon>Penicillium</taxon>
    </lineage>
</organism>
<dbReference type="OrthoDB" id="2519291at2759"/>
<keyword evidence="4" id="KW-1185">Reference proteome</keyword>
<dbReference type="Gene3D" id="3.30.70.100">
    <property type="match status" value="1"/>
</dbReference>
<dbReference type="EMBL" id="MLKD01000012">
    <property type="protein sequence ID" value="OQE21160.1"/>
    <property type="molecule type" value="Genomic_DNA"/>
</dbReference>
<dbReference type="GO" id="GO:0016491">
    <property type="term" value="F:oxidoreductase activity"/>
    <property type="evidence" value="ECO:0007669"/>
    <property type="project" value="InterPro"/>
</dbReference>
<dbReference type="Pfam" id="PF07110">
    <property type="entry name" value="EthD"/>
    <property type="match status" value="1"/>
</dbReference>
<sequence>MTVKALIYAYRKPGLSPEDFKKHYEAHVELVKSLTGSDFPISHKRTYVARKTVDISPEGASSRNQKTPAVLIAGQQTDFDFDAYAELTFTDQNSFSAFAAKIQSPELAEQIAADEEKFLDRSKLGIAMLGDVTETVN</sequence>
<proteinExistence type="inferred from homology"/>
<evidence type="ECO:0000259" key="2">
    <source>
        <dbReference type="Pfam" id="PF07110"/>
    </source>
</evidence>
<dbReference type="InterPro" id="IPR009799">
    <property type="entry name" value="EthD_dom"/>
</dbReference>
<dbReference type="AlphaFoldDB" id="A0A1V6T5F5"/>
<dbReference type="Proteomes" id="UP000191285">
    <property type="component" value="Unassembled WGS sequence"/>
</dbReference>
<feature type="domain" description="EthD" evidence="2">
    <location>
        <begin position="12"/>
        <end position="122"/>
    </location>
</feature>
<dbReference type="STRING" id="303698.A0A1V6T5F5"/>
<dbReference type="SUPFAM" id="SSF54909">
    <property type="entry name" value="Dimeric alpha+beta barrel"/>
    <property type="match status" value="1"/>
</dbReference>